<dbReference type="Proteomes" id="UP000095287">
    <property type="component" value="Unplaced"/>
</dbReference>
<sequence length="185" mass="20376">MINFSTAASTTPVTVANLSLRNEPRINSIPCLKNLFLNVSLLTTYYKLTSVRNQSKSLSLDDGEGGWRTATDPDKQQSGRHWRKAAPESQSVNYTSKKPLPIYGRTACSPNGSREDERAIAYGFNMPCISPEMTTYNETINQETGERVPTADVKGMMGAKGLKPQLVTDKDVHMLIKTSTESVIS</sequence>
<organism evidence="2 3">
    <name type="scientific">Steinernema glaseri</name>
    <dbReference type="NCBI Taxonomy" id="37863"/>
    <lineage>
        <taxon>Eukaryota</taxon>
        <taxon>Metazoa</taxon>
        <taxon>Ecdysozoa</taxon>
        <taxon>Nematoda</taxon>
        <taxon>Chromadorea</taxon>
        <taxon>Rhabditida</taxon>
        <taxon>Tylenchina</taxon>
        <taxon>Panagrolaimomorpha</taxon>
        <taxon>Strongyloidoidea</taxon>
        <taxon>Steinernematidae</taxon>
        <taxon>Steinernema</taxon>
    </lineage>
</organism>
<evidence type="ECO:0000256" key="1">
    <source>
        <dbReference type="SAM" id="MobiDB-lite"/>
    </source>
</evidence>
<evidence type="ECO:0000313" key="2">
    <source>
        <dbReference type="Proteomes" id="UP000095287"/>
    </source>
</evidence>
<dbReference type="WBParaSite" id="L893_g31656.t1">
    <property type="protein sequence ID" value="L893_g31656.t1"/>
    <property type="gene ID" value="L893_g31656"/>
</dbReference>
<evidence type="ECO:0000313" key="3">
    <source>
        <dbReference type="WBParaSite" id="L893_g31656.t1"/>
    </source>
</evidence>
<feature type="region of interest" description="Disordered" evidence="1">
    <location>
        <begin position="57"/>
        <end position="96"/>
    </location>
</feature>
<dbReference type="AlphaFoldDB" id="A0A1I8A143"/>
<keyword evidence="2" id="KW-1185">Reference proteome</keyword>
<proteinExistence type="predicted"/>
<name>A0A1I8A143_9BILA</name>
<accession>A0A1I8A143</accession>
<protein>
    <submittedName>
        <fullName evidence="3">Focal adhesion kinase 1</fullName>
    </submittedName>
</protein>
<reference evidence="3" key="1">
    <citation type="submission" date="2016-11" db="UniProtKB">
        <authorList>
            <consortium name="WormBaseParasite"/>
        </authorList>
    </citation>
    <scope>IDENTIFICATION</scope>
</reference>